<comment type="caution">
    <text evidence="3">The sequence shown here is derived from an EMBL/GenBank/DDBJ whole genome shotgun (WGS) entry which is preliminary data.</text>
</comment>
<reference evidence="3 4" key="1">
    <citation type="submission" date="2022-05" db="EMBL/GenBank/DDBJ databases">
        <authorList>
            <consortium name="Genoscope - CEA"/>
            <person name="William W."/>
        </authorList>
    </citation>
    <scope>NUCLEOTIDE SEQUENCE [LARGE SCALE GENOMIC DNA]</scope>
</reference>
<dbReference type="CDD" id="cd09917">
    <property type="entry name" value="F-box_SF"/>
    <property type="match status" value="1"/>
</dbReference>
<dbReference type="InterPro" id="IPR001810">
    <property type="entry name" value="F-box_dom"/>
</dbReference>
<evidence type="ECO:0000313" key="3">
    <source>
        <dbReference type="EMBL" id="CAH3037308.1"/>
    </source>
</evidence>
<evidence type="ECO:0000259" key="2">
    <source>
        <dbReference type="PROSITE" id="PS50181"/>
    </source>
</evidence>
<dbReference type="Gene3D" id="1.20.1280.50">
    <property type="match status" value="1"/>
</dbReference>
<dbReference type="SUPFAM" id="SSF81383">
    <property type="entry name" value="F-box domain"/>
    <property type="match status" value="1"/>
</dbReference>
<keyword evidence="4" id="KW-1185">Reference proteome</keyword>
<organism evidence="3 4">
    <name type="scientific">Porites lobata</name>
    <dbReference type="NCBI Taxonomy" id="104759"/>
    <lineage>
        <taxon>Eukaryota</taxon>
        <taxon>Metazoa</taxon>
        <taxon>Cnidaria</taxon>
        <taxon>Anthozoa</taxon>
        <taxon>Hexacorallia</taxon>
        <taxon>Scleractinia</taxon>
        <taxon>Fungiina</taxon>
        <taxon>Poritidae</taxon>
        <taxon>Porites</taxon>
    </lineage>
</organism>
<dbReference type="Proteomes" id="UP001159405">
    <property type="component" value="Unassembled WGS sequence"/>
</dbReference>
<dbReference type="InterPro" id="IPR036047">
    <property type="entry name" value="F-box-like_dom_sf"/>
</dbReference>
<dbReference type="SMART" id="SM00256">
    <property type="entry name" value="FBOX"/>
    <property type="match status" value="1"/>
</dbReference>
<evidence type="ECO:0000313" key="4">
    <source>
        <dbReference type="Proteomes" id="UP001159405"/>
    </source>
</evidence>
<feature type="transmembrane region" description="Helical" evidence="1">
    <location>
        <begin position="239"/>
        <end position="261"/>
    </location>
</feature>
<keyword evidence="1" id="KW-0472">Membrane</keyword>
<accession>A0ABN8MWH5</accession>
<name>A0ABN8MWH5_9CNID</name>
<dbReference type="Pfam" id="PF12937">
    <property type="entry name" value="F-box-like"/>
    <property type="match status" value="1"/>
</dbReference>
<protein>
    <recommendedName>
        <fullName evidence="2">F-box domain-containing protein</fullName>
    </recommendedName>
</protein>
<proteinExistence type="predicted"/>
<gene>
    <name evidence="3" type="ORF">PLOB_00035516</name>
</gene>
<dbReference type="PROSITE" id="PS50181">
    <property type="entry name" value="FBOX"/>
    <property type="match status" value="1"/>
</dbReference>
<sequence>MASSLVDVASVPPEIIGKIATFLPVQDVLNCTLVCKTWKEVISSESFYKAYTLSHYNFDNEEQPSGHLAAWQDPEEWFCYWDDSYADDKTADAYVFSDPPERWKCGIVHLAKYKLESDKDLRYKDFFRAVAILMRIQKAAEQLDLDCGMWGNEGSGVVEVCLFPWSKDTLPTAKDIVALFHFHPELRKKTLENTSLSDEEDDGDEDEDMSWNGLRSFTEDDKQKAVNFFKWLKKIFTPFIYIGIGCNLMNPVVCFLLGHIAPGWVGGVLTSLVCT</sequence>
<keyword evidence="1" id="KW-0812">Transmembrane</keyword>
<evidence type="ECO:0000256" key="1">
    <source>
        <dbReference type="SAM" id="Phobius"/>
    </source>
</evidence>
<feature type="domain" description="F-box" evidence="2">
    <location>
        <begin position="5"/>
        <end position="51"/>
    </location>
</feature>
<dbReference type="EMBL" id="CALNXK010000005">
    <property type="protein sequence ID" value="CAH3037308.1"/>
    <property type="molecule type" value="Genomic_DNA"/>
</dbReference>
<keyword evidence="1" id="KW-1133">Transmembrane helix</keyword>